<dbReference type="CDD" id="cd02165">
    <property type="entry name" value="NMNAT"/>
    <property type="match status" value="1"/>
</dbReference>
<feature type="domain" description="Cytidyltransferase-like" evidence="12">
    <location>
        <begin position="31"/>
        <end position="214"/>
    </location>
</feature>
<evidence type="ECO:0000256" key="5">
    <source>
        <dbReference type="ARBA" id="ARBA00022679"/>
    </source>
</evidence>
<dbReference type="NCBIfam" id="NF000839">
    <property type="entry name" value="PRK00071.1-1"/>
    <property type="match status" value="1"/>
</dbReference>
<accession>A0ABY3MT61</accession>
<comment type="function">
    <text evidence="1 11">Catalyzes the reversible adenylation of nicotinate mononucleotide (NaMN) to nicotinic acid adenine dinucleotide (NaAD).</text>
</comment>
<dbReference type="Proteomes" id="UP000815846">
    <property type="component" value="Unassembled WGS sequence"/>
</dbReference>
<dbReference type="PANTHER" id="PTHR39321">
    <property type="entry name" value="NICOTINATE-NUCLEOTIDE ADENYLYLTRANSFERASE-RELATED"/>
    <property type="match status" value="1"/>
</dbReference>
<evidence type="ECO:0000256" key="2">
    <source>
        <dbReference type="ARBA" id="ARBA00005019"/>
    </source>
</evidence>
<evidence type="ECO:0000313" key="13">
    <source>
        <dbReference type="EMBL" id="TYK64379.1"/>
    </source>
</evidence>
<evidence type="ECO:0000256" key="7">
    <source>
        <dbReference type="ARBA" id="ARBA00022741"/>
    </source>
</evidence>
<dbReference type="EC" id="2.7.7.18" evidence="11"/>
<organism evidence="13 14">
    <name type="scientific">Colwellia echini</name>
    <dbReference type="NCBI Taxonomy" id="1982103"/>
    <lineage>
        <taxon>Bacteria</taxon>
        <taxon>Pseudomonadati</taxon>
        <taxon>Pseudomonadota</taxon>
        <taxon>Gammaproteobacteria</taxon>
        <taxon>Alteromonadales</taxon>
        <taxon>Colwelliaceae</taxon>
        <taxon>Colwellia</taxon>
    </lineage>
</organism>
<evidence type="ECO:0000256" key="9">
    <source>
        <dbReference type="ARBA" id="ARBA00023027"/>
    </source>
</evidence>
<evidence type="ECO:0000256" key="1">
    <source>
        <dbReference type="ARBA" id="ARBA00002324"/>
    </source>
</evidence>
<proteinExistence type="inferred from homology"/>
<name>A0ABY3MT61_9GAMM</name>
<dbReference type="InterPro" id="IPR005248">
    <property type="entry name" value="NadD/NMNAT"/>
</dbReference>
<comment type="pathway">
    <text evidence="2 11">Cofactor biosynthesis; NAD(+) biosynthesis; deamido-NAD(+) from nicotinate D-ribonucleotide: step 1/1.</text>
</comment>
<dbReference type="NCBIfam" id="TIGR00482">
    <property type="entry name" value="nicotinate (nicotinamide) nucleotide adenylyltransferase"/>
    <property type="match status" value="1"/>
</dbReference>
<comment type="caution">
    <text evidence="13">The sequence shown here is derived from an EMBL/GenBank/DDBJ whole genome shotgun (WGS) entry which is preliminary data.</text>
</comment>
<keyword evidence="5 11" id="KW-0808">Transferase</keyword>
<keyword evidence="9 11" id="KW-0520">NAD</keyword>
<dbReference type="HAMAP" id="MF_00244">
    <property type="entry name" value="NaMN_adenylyltr"/>
    <property type="match status" value="1"/>
</dbReference>
<comment type="catalytic activity">
    <reaction evidence="10 11">
        <text>nicotinate beta-D-ribonucleotide + ATP + H(+) = deamido-NAD(+) + diphosphate</text>
        <dbReference type="Rhea" id="RHEA:22860"/>
        <dbReference type="ChEBI" id="CHEBI:15378"/>
        <dbReference type="ChEBI" id="CHEBI:30616"/>
        <dbReference type="ChEBI" id="CHEBI:33019"/>
        <dbReference type="ChEBI" id="CHEBI:57502"/>
        <dbReference type="ChEBI" id="CHEBI:58437"/>
        <dbReference type="EC" id="2.7.7.18"/>
    </reaction>
</comment>
<dbReference type="GO" id="GO:0004515">
    <property type="term" value="F:nicotinate-nucleotide adenylyltransferase activity"/>
    <property type="evidence" value="ECO:0007669"/>
    <property type="project" value="UniProtKB-EC"/>
</dbReference>
<dbReference type="PANTHER" id="PTHR39321:SF3">
    <property type="entry name" value="PHOSPHOPANTETHEINE ADENYLYLTRANSFERASE"/>
    <property type="match status" value="1"/>
</dbReference>
<dbReference type="NCBIfam" id="NF000840">
    <property type="entry name" value="PRK00071.1-3"/>
    <property type="match status" value="1"/>
</dbReference>
<dbReference type="EMBL" id="PJAI02000028">
    <property type="protein sequence ID" value="TYK64379.1"/>
    <property type="molecule type" value="Genomic_DNA"/>
</dbReference>
<dbReference type="InterPro" id="IPR004821">
    <property type="entry name" value="Cyt_trans-like"/>
</dbReference>
<evidence type="ECO:0000256" key="10">
    <source>
        <dbReference type="ARBA" id="ARBA00048721"/>
    </source>
</evidence>
<evidence type="ECO:0000256" key="3">
    <source>
        <dbReference type="ARBA" id="ARBA00009014"/>
    </source>
</evidence>
<gene>
    <name evidence="11 13" type="primary">nadD</name>
    <name evidence="13" type="ORF">CWS31_015995</name>
</gene>
<comment type="similarity">
    <text evidence="3 11">Belongs to the NadD family.</text>
</comment>
<protein>
    <recommendedName>
        <fullName evidence="11">Probable nicotinate-nucleotide adenylyltransferase</fullName>
        <ecNumber evidence="11">2.7.7.18</ecNumber>
    </recommendedName>
    <alternativeName>
        <fullName evidence="11">Deamido-NAD(+) diphosphorylase</fullName>
    </alternativeName>
    <alternativeName>
        <fullName evidence="11">Deamido-NAD(+) pyrophosphorylase</fullName>
    </alternativeName>
    <alternativeName>
        <fullName evidence="11">Nicotinate mononucleotide adenylyltransferase</fullName>
        <shortName evidence="11">NaMN adenylyltransferase</shortName>
    </alternativeName>
</protein>
<evidence type="ECO:0000259" key="12">
    <source>
        <dbReference type="Pfam" id="PF01467"/>
    </source>
</evidence>
<keyword evidence="8 11" id="KW-0067">ATP-binding</keyword>
<evidence type="ECO:0000256" key="11">
    <source>
        <dbReference type="HAMAP-Rule" id="MF_00244"/>
    </source>
</evidence>
<dbReference type="Gene3D" id="3.40.50.620">
    <property type="entry name" value="HUPs"/>
    <property type="match status" value="1"/>
</dbReference>
<evidence type="ECO:0000256" key="6">
    <source>
        <dbReference type="ARBA" id="ARBA00022695"/>
    </source>
</evidence>
<sequence length="240" mass="27004">MRVAPILSSSHSRATTFKASINKSKKRGLGILGGSFDPIHLGHTQSAQAVAKELALSEVLLIPAYISPLKTTPDLVPHASAKQRAEMVEMACQSNELFSCDTQELSRAGHSYTVDTLKALKESHPNHILYFIIGMDSLITFTQWQDYQQILTLCHLVVNTRPEHDLSQLDNHTKKLLSQHQINDKEVLSTLDSGKIFFADPVYYDISSTQIRQRIAQQQSCEKLLTPIITDYIKKNNLYR</sequence>
<evidence type="ECO:0000256" key="8">
    <source>
        <dbReference type="ARBA" id="ARBA00022840"/>
    </source>
</evidence>
<reference evidence="13 14" key="1">
    <citation type="submission" date="2019-08" db="EMBL/GenBank/DDBJ databases">
        <title>Microbe sample from Colwellia echini.</title>
        <authorList>
            <person name="Christiansen L."/>
            <person name="Pathiraja D."/>
            <person name="Schultz-Johansen M."/>
            <person name="Choi I.-G."/>
            <person name="Stougaard P."/>
        </authorList>
    </citation>
    <scope>NUCLEOTIDE SEQUENCE [LARGE SCALE GENOMIC DNA]</scope>
    <source>
        <strain evidence="13 14">A3</strain>
    </source>
</reference>
<evidence type="ECO:0000313" key="14">
    <source>
        <dbReference type="Proteomes" id="UP000815846"/>
    </source>
</evidence>
<dbReference type="NCBIfam" id="TIGR00125">
    <property type="entry name" value="cyt_tran_rel"/>
    <property type="match status" value="1"/>
</dbReference>
<dbReference type="InterPro" id="IPR014729">
    <property type="entry name" value="Rossmann-like_a/b/a_fold"/>
</dbReference>
<keyword evidence="7 11" id="KW-0547">Nucleotide-binding</keyword>
<keyword evidence="6 11" id="KW-0548">Nucleotidyltransferase</keyword>
<keyword evidence="14" id="KW-1185">Reference proteome</keyword>
<keyword evidence="4 11" id="KW-0662">Pyridine nucleotide biosynthesis</keyword>
<dbReference type="Pfam" id="PF01467">
    <property type="entry name" value="CTP_transf_like"/>
    <property type="match status" value="1"/>
</dbReference>
<evidence type="ECO:0000256" key="4">
    <source>
        <dbReference type="ARBA" id="ARBA00022642"/>
    </source>
</evidence>
<dbReference type="SUPFAM" id="SSF52374">
    <property type="entry name" value="Nucleotidylyl transferase"/>
    <property type="match status" value="1"/>
</dbReference>